<dbReference type="SUPFAM" id="SSF48208">
    <property type="entry name" value="Six-hairpin glycosidases"/>
    <property type="match status" value="1"/>
</dbReference>
<feature type="domain" description="Glutaminase A central" evidence="1">
    <location>
        <begin position="375"/>
        <end position="721"/>
    </location>
</feature>
<protein>
    <recommendedName>
        <fullName evidence="5">Glutaminase GtaA</fullName>
    </recommendedName>
</protein>
<dbReference type="PANTHER" id="PTHR31987:SF1">
    <property type="entry name" value="GLUTAMINASE A"/>
    <property type="match status" value="1"/>
</dbReference>
<dbReference type="PANTHER" id="PTHR31987">
    <property type="entry name" value="GLUTAMINASE A-RELATED"/>
    <property type="match status" value="1"/>
</dbReference>
<name>N1PUA2_DOTSN</name>
<dbReference type="EMBL" id="KB446537">
    <property type="protein sequence ID" value="EME45994.1"/>
    <property type="molecule type" value="Genomic_DNA"/>
</dbReference>
<dbReference type="Pfam" id="PF16335">
    <property type="entry name" value="GtaA_6_Hairpin"/>
    <property type="match status" value="1"/>
</dbReference>
<dbReference type="Proteomes" id="UP000016933">
    <property type="component" value="Unassembled WGS sequence"/>
</dbReference>
<dbReference type="InterPro" id="IPR008928">
    <property type="entry name" value="6-hairpin_glycosidase_sf"/>
</dbReference>
<dbReference type="Pfam" id="PF17168">
    <property type="entry name" value="DUF5127"/>
    <property type="match status" value="1"/>
</dbReference>
<keyword evidence="4" id="KW-1185">Reference proteome</keyword>
<reference evidence="3 4" key="2">
    <citation type="journal article" date="2012" name="PLoS Pathog.">
        <title>Diverse lifestyles and strategies of plant pathogenesis encoded in the genomes of eighteen Dothideomycetes fungi.</title>
        <authorList>
            <person name="Ohm R.A."/>
            <person name="Feau N."/>
            <person name="Henrissat B."/>
            <person name="Schoch C.L."/>
            <person name="Horwitz B.A."/>
            <person name="Barry K.W."/>
            <person name="Condon B.J."/>
            <person name="Copeland A.C."/>
            <person name="Dhillon B."/>
            <person name="Glaser F."/>
            <person name="Hesse C.N."/>
            <person name="Kosti I."/>
            <person name="LaButti K."/>
            <person name="Lindquist E.A."/>
            <person name="Lucas S."/>
            <person name="Salamov A.A."/>
            <person name="Bradshaw R.E."/>
            <person name="Ciuffetti L."/>
            <person name="Hamelin R.C."/>
            <person name="Kema G.H.J."/>
            <person name="Lawrence C."/>
            <person name="Scott J.A."/>
            <person name="Spatafora J.W."/>
            <person name="Turgeon B.G."/>
            <person name="de Wit P.J.G.M."/>
            <person name="Zhong S."/>
            <person name="Goodwin S.B."/>
            <person name="Grigoriev I.V."/>
        </authorList>
    </citation>
    <scope>NUCLEOTIDE SEQUENCE [LARGE SCALE GENOMIC DNA]</scope>
    <source>
        <strain evidence="4">NZE10 / CBS 128990</strain>
    </source>
</reference>
<proteinExistence type="predicted"/>
<evidence type="ECO:0000259" key="2">
    <source>
        <dbReference type="Pfam" id="PF17168"/>
    </source>
</evidence>
<dbReference type="InterPro" id="IPR032514">
    <property type="entry name" value="GtaA_central"/>
</dbReference>
<evidence type="ECO:0000313" key="4">
    <source>
        <dbReference type="Proteomes" id="UP000016933"/>
    </source>
</evidence>
<accession>N1PUA2</accession>
<dbReference type="HOGENOM" id="CLU_008020_1_1_1"/>
<dbReference type="eggNOG" id="ENOG502QPQS">
    <property type="taxonomic scope" value="Eukaryota"/>
</dbReference>
<dbReference type="InterPro" id="IPR052743">
    <property type="entry name" value="Glutaminase_GtaA"/>
</dbReference>
<organism evidence="3 4">
    <name type="scientific">Dothistroma septosporum (strain NZE10 / CBS 128990)</name>
    <name type="common">Red band needle blight fungus</name>
    <name type="synonym">Mycosphaerella pini</name>
    <dbReference type="NCBI Taxonomy" id="675120"/>
    <lineage>
        <taxon>Eukaryota</taxon>
        <taxon>Fungi</taxon>
        <taxon>Dikarya</taxon>
        <taxon>Ascomycota</taxon>
        <taxon>Pezizomycotina</taxon>
        <taxon>Dothideomycetes</taxon>
        <taxon>Dothideomycetidae</taxon>
        <taxon>Mycosphaerellales</taxon>
        <taxon>Mycosphaerellaceae</taxon>
        <taxon>Dothistroma</taxon>
    </lineage>
</organism>
<evidence type="ECO:0000313" key="3">
    <source>
        <dbReference type="EMBL" id="EME45994.1"/>
    </source>
</evidence>
<dbReference type="OMA" id="GWEIWTA"/>
<feature type="domain" description="Glutaminase A N-terminal" evidence="2">
    <location>
        <begin position="130"/>
        <end position="369"/>
    </location>
</feature>
<dbReference type="InterPro" id="IPR033433">
    <property type="entry name" value="GtaA_N"/>
</dbReference>
<dbReference type="STRING" id="675120.N1PUA2"/>
<dbReference type="OrthoDB" id="431715at2759"/>
<sequence>MIRRQCSQLPVFRLFLAFCATRFNMLRSLLCLTSLISVIAVRSQASTFSPGRPPAIPLAVRSPYLSTWQAAGADGGNGGYLAGQWPTFWTGAITGWCGFIKVDNTTYTWMGKPDSMPSIVTQTALEYTSTRSTFTMDVAGKVVMNITFLSPVDPTDKQRQSMPVSYMNVEVQSSDGQQHDVALYTDISAEWTSGDRNQVVEWSRGTARGTSNSGSGDLAFHKVWRQSQEEFSEDDDQAAWGSWYYATEQKDGLTYQSGSDVDVRQNFIDNGRLSNSDDRNFRPISQNYPVFGFAVNMGTIAKERCSALFTINLLQDNAVQFNKGGGLQSVQSFWKNAFQDELSAVTTFYFDYENGARVSSKLDLDVANDARAAAGDDYVLITSLAVRQAWAGVQIAGTAEENYMFLKEISSNGNFQTVDVIFPFHPILLYMNAEWMKMILDPLFINMRYLWPQPFAIHDLGQHYPNATGHADGYAALQPLEECGNMLIMTLAYAQRTGDTEYLSQNWRLLSAWADWLVSNDSVIPFNQISTDDFAGALANQTNLALKGIIGLEAASLIAGMIGHSDQGNEYSDTARQWIKRWEDLGVSRDTKPPHTTLNYGAETSYSLLYNLYADALVQTHIVPTSIYTMQSDFYPSVEKTYGPALDTRSSGTKSDWQIFCAAVASKDTRDMFIQDVAKFLRHTATSQPATDLYDADTGTDAPDSAPFKARPVVGGWFALLALN</sequence>
<feature type="non-terminal residue" evidence="3">
    <location>
        <position position="724"/>
    </location>
</feature>
<gene>
    <name evidence="3" type="ORF">DOTSEDRAFT_147842</name>
</gene>
<dbReference type="AlphaFoldDB" id="N1PUA2"/>
<dbReference type="GO" id="GO:0005975">
    <property type="term" value="P:carbohydrate metabolic process"/>
    <property type="evidence" value="ECO:0007669"/>
    <property type="project" value="InterPro"/>
</dbReference>
<reference evidence="4" key="1">
    <citation type="journal article" date="2012" name="PLoS Genet.">
        <title>The genomes of the fungal plant pathogens Cladosporium fulvum and Dothistroma septosporum reveal adaptation to different hosts and lifestyles but also signatures of common ancestry.</title>
        <authorList>
            <person name="de Wit P.J.G.M."/>
            <person name="van der Burgt A."/>
            <person name="Oekmen B."/>
            <person name="Stergiopoulos I."/>
            <person name="Abd-Elsalam K.A."/>
            <person name="Aerts A.L."/>
            <person name="Bahkali A.H."/>
            <person name="Beenen H.G."/>
            <person name="Chettri P."/>
            <person name="Cox M.P."/>
            <person name="Datema E."/>
            <person name="de Vries R.P."/>
            <person name="Dhillon B."/>
            <person name="Ganley A.R."/>
            <person name="Griffiths S.A."/>
            <person name="Guo Y."/>
            <person name="Hamelin R.C."/>
            <person name="Henrissat B."/>
            <person name="Kabir M.S."/>
            <person name="Jashni M.K."/>
            <person name="Kema G."/>
            <person name="Klaubauf S."/>
            <person name="Lapidus A."/>
            <person name="Levasseur A."/>
            <person name="Lindquist E."/>
            <person name="Mehrabi R."/>
            <person name="Ohm R.A."/>
            <person name="Owen T.J."/>
            <person name="Salamov A."/>
            <person name="Schwelm A."/>
            <person name="Schijlen E."/>
            <person name="Sun H."/>
            <person name="van den Burg H.A."/>
            <person name="van Ham R.C.H.J."/>
            <person name="Zhang S."/>
            <person name="Goodwin S.B."/>
            <person name="Grigoriev I.V."/>
            <person name="Collemare J."/>
            <person name="Bradshaw R.E."/>
        </authorList>
    </citation>
    <scope>NUCLEOTIDE SEQUENCE [LARGE SCALE GENOMIC DNA]</scope>
    <source>
        <strain evidence="4">NZE10 / CBS 128990</strain>
    </source>
</reference>
<evidence type="ECO:0008006" key="5">
    <source>
        <dbReference type="Google" id="ProtNLM"/>
    </source>
</evidence>
<evidence type="ECO:0000259" key="1">
    <source>
        <dbReference type="Pfam" id="PF16335"/>
    </source>
</evidence>